<feature type="transmembrane region" description="Helical" evidence="8">
    <location>
        <begin position="100"/>
        <end position="121"/>
    </location>
</feature>
<keyword evidence="2 8" id="KW-0812">Transmembrane</keyword>
<evidence type="ECO:0000259" key="9">
    <source>
        <dbReference type="PROSITE" id="PS50262"/>
    </source>
</evidence>
<dbReference type="AlphaFoldDB" id="A0AAV7B3C8"/>
<evidence type="ECO:0000256" key="1">
    <source>
        <dbReference type="ARBA" id="ARBA00004141"/>
    </source>
</evidence>
<dbReference type="GO" id="GO:0004930">
    <property type="term" value="F:G protein-coupled receptor activity"/>
    <property type="evidence" value="ECO:0007669"/>
    <property type="project" value="UniProtKB-KW"/>
</dbReference>
<protein>
    <recommendedName>
        <fullName evidence="9">G-protein coupled receptors family 1 profile domain-containing protein</fullName>
    </recommendedName>
</protein>
<evidence type="ECO:0000256" key="6">
    <source>
        <dbReference type="ARBA" id="ARBA00023170"/>
    </source>
</evidence>
<evidence type="ECO:0000256" key="2">
    <source>
        <dbReference type="ARBA" id="ARBA00022692"/>
    </source>
</evidence>
<evidence type="ECO:0000256" key="8">
    <source>
        <dbReference type="SAM" id="Phobius"/>
    </source>
</evidence>
<keyword evidence="7" id="KW-0807">Transducer</keyword>
<dbReference type="GO" id="GO:0016020">
    <property type="term" value="C:membrane"/>
    <property type="evidence" value="ECO:0007669"/>
    <property type="project" value="UniProtKB-SubCell"/>
</dbReference>
<dbReference type="Gene3D" id="1.20.1070.10">
    <property type="entry name" value="Rhodopsin 7-helix transmembrane proteins"/>
    <property type="match status" value="1"/>
</dbReference>
<keyword evidence="5 8" id="KW-0472">Membrane</keyword>
<feature type="transmembrane region" description="Helical" evidence="8">
    <location>
        <begin position="6"/>
        <end position="27"/>
    </location>
</feature>
<dbReference type="InterPro" id="IPR047160">
    <property type="entry name" value="GP183-like"/>
</dbReference>
<proteinExistence type="predicted"/>
<sequence>MHSVVASAAVWIVILLVVLPVFFLQYGKKTEEYKANQCFSFQMEIMRPFVIVLNYTAITVILLVVCILLVVQTFIIVKILKKLKHAALDHQEFWVQLKSLFFILIMIICFFPHHIFRIYYIHHINDCFYYNEIFLALTALSCLDLLSFAVQTYFQKVFKHITCSLRCPCRSLC</sequence>
<evidence type="ECO:0000256" key="5">
    <source>
        <dbReference type="ARBA" id="ARBA00023136"/>
    </source>
</evidence>
<evidence type="ECO:0000256" key="4">
    <source>
        <dbReference type="ARBA" id="ARBA00023040"/>
    </source>
</evidence>
<dbReference type="GO" id="GO:0008142">
    <property type="term" value="F:oxysterol binding"/>
    <property type="evidence" value="ECO:0007669"/>
    <property type="project" value="InterPro"/>
</dbReference>
<keyword evidence="4" id="KW-0297">G-protein coupled receptor</keyword>
<evidence type="ECO:0000313" key="11">
    <source>
        <dbReference type="Proteomes" id="UP000824782"/>
    </source>
</evidence>
<dbReference type="Proteomes" id="UP000824782">
    <property type="component" value="Unassembled WGS sequence"/>
</dbReference>
<keyword evidence="6" id="KW-0675">Receptor</keyword>
<comment type="subcellular location">
    <subcellularLocation>
        <location evidence="1">Membrane</location>
        <topology evidence="1">Multi-pass membrane protein</topology>
    </subcellularLocation>
</comment>
<evidence type="ECO:0000256" key="3">
    <source>
        <dbReference type="ARBA" id="ARBA00022989"/>
    </source>
</evidence>
<dbReference type="EMBL" id="WNYA01000006">
    <property type="protein sequence ID" value="KAG8567389.1"/>
    <property type="molecule type" value="Genomic_DNA"/>
</dbReference>
<comment type="caution">
    <text evidence="10">The sequence shown here is derived from an EMBL/GenBank/DDBJ whole genome shotgun (WGS) entry which is preliminary data.</text>
</comment>
<dbReference type="InterPro" id="IPR017452">
    <property type="entry name" value="GPCR_Rhodpsn_7TM"/>
</dbReference>
<evidence type="ECO:0000256" key="7">
    <source>
        <dbReference type="ARBA" id="ARBA00023224"/>
    </source>
</evidence>
<name>A0AAV7B3C8_ENGPU</name>
<dbReference type="PANTHER" id="PTHR24237:SF35">
    <property type="entry name" value="G-PROTEIN COUPLED RECEPTOR 141-RELATED"/>
    <property type="match status" value="1"/>
</dbReference>
<gene>
    <name evidence="10" type="ORF">GDO81_013599</name>
</gene>
<accession>A0AAV7B3C8</accession>
<dbReference type="SUPFAM" id="SSF81321">
    <property type="entry name" value="Family A G protein-coupled receptor-like"/>
    <property type="match status" value="1"/>
</dbReference>
<reference evidence="10" key="1">
    <citation type="thesis" date="2020" institute="ProQuest LLC" country="789 East Eisenhower Parkway, Ann Arbor, MI, USA">
        <title>Comparative Genomics and Chromosome Evolution.</title>
        <authorList>
            <person name="Mudd A.B."/>
        </authorList>
    </citation>
    <scope>NUCLEOTIDE SEQUENCE</scope>
    <source>
        <strain evidence="10">237g6f4</strain>
        <tissue evidence="10">Blood</tissue>
    </source>
</reference>
<evidence type="ECO:0000313" key="10">
    <source>
        <dbReference type="EMBL" id="KAG8567389.1"/>
    </source>
</evidence>
<dbReference type="PROSITE" id="PS50262">
    <property type="entry name" value="G_PROTEIN_RECEP_F1_2"/>
    <property type="match status" value="1"/>
</dbReference>
<organism evidence="10 11">
    <name type="scientific">Engystomops pustulosus</name>
    <name type="common">Tungara frog</name>
    <name type="synonym">Physalaemus pustulosus</name>
    <dbReference type="NCBI Taxonomy" id="76066"/>
    <lineage>
        <taxon>Eukaryota</taxon>
        <taxon>Metazoa</taxon>
        <taxon>Chordata</taxon>
        <taxon>Craniata</taxon>
        <taxon>Vertebrata</taxon>
        <taxon>Euteleostomi</taxon>
        <taxon>Amphibia</taxon>
        <taxon>Batrachia</taxon>
        <taxon>Anura</taxon>
        <taxon>Neobatrachia</taxon>
        <taxon>Hyloidea</taxon>
        <taxon>Leptodactylidae</taxon>
        <taxon>Leiuperinae</taxon>
        <taxon>Engystomops</taxon>
    </lineage>
</organism>
<keyword evidence="3 8" id="KW-1133">Transmembrane helix</keyword>
<feature type="transmembrane region" description="Helical" evidence="8">
    <location>
        <begin position="133"/>
        <end position="154"/>
    </location>
</feature>
<dbReference type="PANTHER" id="PTHR24237">
    <property type="entry name" value="G-PROTEIN COUPLED RECEPTOR"/>
    <property type="match status" value="1"/>
</dbReference>
<keyword evidence="11" id="KW-1185">Reference proteome</keyword>
<feature type="transmembrane region" description="Helical" evidence="8">
    <location>
        <begin position="48"/>
        <end position="80"/>
    </location>
</feature>
<feature type="domain" description="G-protein coupled receptors family 1 profile" evidence="9">
    <location>
        <begin position="1"/>
        <end position="155"/>
    </location>
</feature>